<gene>
    <name evidence="2" type="ORF">HDA39_006702</name>
</gene>
<sequence>MTVSVLTYLEQTSPYDVRPAKNDTAEVRRVEEVSPEFARYFYSSVGGDWHWTTKLEWDWARWIQHLTRPAFETWVAHTGGVPAGYIALKGEGTEVEVENYKARGMRPYKTEQEERPDADGPPPGPWPGANRSAAL</sequence>
<name>A0A7W9JEG6_9ACTN</name>
<comment type="caution">
    <text evidence="2">The sequence shown here is derived from an EMBL/GenBank/DDBJ whole genome shotgun (WGS) entry which is preliminary data.</text>
</comment>
<dbReference type="Proteomes" id="UP000549971">
    <property type="component" value="Unassembled WGS sequence"/>
</dbReference>
<proteinExistence type="predicted"/>
<dbReference type="EMBL" id="JACHMY010000001">
    <property type="protein sequence ID" value="MBB5839968.1"/>
    <property type="molecule type" value="Genomic_DNA"/>
</dbReference>
<evidence type="ECO:0000313" key="2">
    <source>
        <dbReference type="EMBL" id="MBB5839968.1"/>
    </source>
</evidence>
<protein>
    <recommendedName>
        <fullName evidence="4">GNAT family N-acetyltransferase</fullName>
    </recommendedName>
</protein>
<dbReference type="SUPFAM" id="SSF55729">
    <property type="entry name" value="Acyl-CoA N-acyltransferases (Nat)"/>
    <property type="match status" value="1"/>
</dbReference>
<dbReference type="AlphaFoldDB" id="A0A7W9JEG6"/>
<evidence type="ECO:0000313" key="3">
    <source>
        <dbReference type="Proteomes" id="UP000549971"/>
    </source>
</evidence>
<evidence type="ECO:0008006" key="4">
    <source>
        <dbReference type="Google" id="ProtNLM"/>
    </source>
</evidence>
<keyword evidence="3" id="KW-1185">Reference proteome</keyword>
<feature type="region of interest" description="Disordered" evidence="1">
    <location>
        <begin position="101"/>
        <end position="135"/>
    </location>
</feature>
<reference evidence="2 3" key="1">
    <citation type="submission" date="2020-08" db="EMBL/GenBank/DDBJ databases">
        <title>Sequencing the genomes of 1000 actinobacteria strains.</title>
        <authorList>
            <person name="Klenk H.-P."/>
        </authorList>
    </citation>
    <scope>NUCLEOTIDE SEQUENCE [LARGE SCALE GENOMIC DNA]</scope>
    <source>
        <strain evidence="2 3">DSM 28967</strain>
    </source>
</reference>
<feature type="compositionally biased region" description="Basic and acidic residues" evidence="1">
    <location>
        <begin position="108"/>
        <end position="118"/>
    </location>
</feature>
<dbReference type="InterPro" id="IPR016181">
    <property type="entry name" value="Acyl_CoA_acyltransferase"/>
</dbReference>
<accession>A0A7W9JEG6</accession>
<dbReference type="RefSeq" id="WP_184802000.1">
    <property type="nucleotide sequence ID" value="NZ_JACHMY010000001.1"/>
</dbReference>
<organism evidence="2 3">
    <name type="scientific">Kribbella italica</name>
    <dbReference type="NCBI Taxonomy" id="1540520"/>
    <lineage>
        <taxon>Bacteria</taxon>
        <taxon>Bacillati</taxon>
        <taxon>Actinomycetota</taxon>
        <taxon>Actinomycetes</taxon>
        <taxon>Propionibacteriales</taxon>
        <taxon>Kribbellaceae</taxon>
        <taxon>Kribbella</taxon>
    </lineage>
</organism>
<evidence type="ECO:0000256" key="1">
    <source>
        <dbReference type="SAM" id="MobiDB-lite"/>
    </source>
</evidence>